<name>A0ABX0YKT6_9PSED</name>
<feature type="chain" id="PRO_5046403562" evidence="1">
    <location>
        <begin position="23"/>
        <end position="104"/>
    </location>
</feature>
<organism evidence="2 3">
    <name type="scientific">Pseudomonas quercus</name>
    <dbReference type="NCBI Taxonomy" id="2722792"/>
    <lineage>
        <taxon>Bacteria</taxon>
        <taxon>Pseudomonadati</taxon>
        <taxon>Pseudomonadota</taxon>
        <taxon>Gammaproteobacteria</taxon>
        <taxon>Pseudomonadales</taxon>
        <taxon>Pseudomonadaceae</taxon>
        <taxon>Pseudomonas</taxon>
    </lineage>
</organism>
<evidence type="ECO:0000256" key="1">
    <source>
        <dbReference type="SAM" id="SignalP"/>
    </source>
</evidence>
<keyword evidence="3" id="KW-1185">Reference proteome</keyword>
<protein>
    <submittedName>
        <fullName evidence="2">Uncharacterized protein</fullName>
    </submittedName>
</protein>
<comment type="caution">
    <text evidence="2">The sequence shown here is derived from an EMBL/GenBank/DDBJ whole genome shotgun (WGS) entry which is preliminary data.</text>
</comment>
<accession>A0ABX0YKT6</accession>
<evidence type="ECO:0000313" key="2">
    <source>
        <dbReference type="EMBL" id="NJP02741.1"/>
    </source>
</evidence>
<gene>
    <name evidence="2" type="ORF">HBH25_17985</name>
</gene>
<dbReference type="EMBL" id="JAAVJI010000012">
    <property type="protein sequence ID" value="NJP02741.1"/>
    <property type="molecule type" value="Genomic_DNA"/>
</dbReference>
<reference evidence="2 3" key="1">
    <citation type="submission" date="2020-03" db="EMBL/GenBank/DDBJ databases">
        <authorList>
            <person name="Wang L."/>
            <person name="He N."/>
            <person name="Li Y."/>
            <person name="Fang Y."/>
            <person name="Zhang F."/>
        </authorList>
    </citation>
    <scope>NUCLEOTIDE SEQUENCE [LARGE SCALE GENOMIC DNA]</scope>
    <source>
        <strain evidence="3">hsmgli-8</strain>
    </source>
</reference>
<feature type="signal peptide" evidence="1">
    <location>
        <begin position="1"/>
        <end position="22"/>
    </location>
</feature>
<dbReference type="RefSeq" id="WP_168085317.1">
    <property type="nucleotide sequence ID" value="NZ_JAAVJI010000012.1"/>
</dbReference>
<dbReference type="Proteomes" id="UP000746535">
    <property type="component" value="Unassembled WGS sequence"/>
</dbReference>
<evidence type="ECO:0000313" key="3">
    <source>
        <dbReference type="Proteomes" id="UP000746535"/>
    </source>
</evidence>
<sequence>MRASTIVGTVTFAWLAIGSAHASSDQAWAEFDTRVTRACIAASGLSTPIPSAIVGFDDRVGMVAMLVKDRTPGSSKAKLCLYDKKAQKAYVDDAEKWSAPLKPF</sequence>
<keyword evidence="1" id="KW-0732">Signal</keyword>
<proteinExistence type="predicted"/>